<gene>
    <name evidence="8" type="primary">tmk</name>
    <name evidence="10" type="ORF">A3I48_00475</name>
</gene>
<evidence type="ECO:0000259" key="9">
    <source>
        <dbReference type="Pfam" id="PF02223"/>
    </source>
</evidence>
<sequence>MKRGRLIVIEGIDGSGKTTQIELLKEYLASQGVPLEVISFPRYEENIYGRLIKRYLEGEFGSLEKINPYLMACIFAGDRMLAKDQIEQWLSEGKIVIANRYVSSSKAHMGANLPEEKRAEFLSWLDELEYETNKIPKEDLTILLDIEPRIGQKNVLGRHTDLHEENLKHLEQASKIYLELAKKESNWYVTPCMTDGKMKSLEDIYQEIAQVLYDKI</sequence>
<dbReference type="GO" id="GO:0006233">
    <property type="term" value="P:dTDP biosynthetic process"/>
    <property type="evidence" value="ECO:0007669"/>
    <property type="project" value="InterPro"/>
</dbReference>
<reference evidence="10 11" key="1">
    <citation type="journal article" date="2016" name="Nat. Commun.">
        <title>Thousands of microbial genomes shed light on interconnected biogeochemical processes in an aquifer system.</title>
        <authorList>
            <person name="Anantharaman K."/>
            <person name="Brown C.T."/>
            <person name="Hug L.A."/>
            <person name="Sharon I."/>
            <person name="Castelle C.J."/>
            <person name="Probst A.J."/>
            <person name="Thomas B.C."/>
            <person name="Singh A."/>
            <person name="Wilkins M.J."/>
            <person name="Karaoz U."/>
            <person name="Brodie E.L."/>
            <person name="Williams K.H."/>
            <person name="Hubbard S.S."/>
            <person name="Banfield J.F."/>
        </authorList>
    </citation>
    <scope>NUCLEOTIDE SEQUENCE [LARGE SCALE GENOMIC DNA]</scope>
</reference>
<dbReference type="Gene3D" id="3.40.50.300">
    <property type="entry name" value="P-loop containing nucleotide triphosphate hydrolases"/>
    <property type="match status" value="1"/>
</dbReference>
<comment type="function">
    <text evidence="8">Phosphorylation of dTMP to form dTDP in both de novo and salvage pathways of dTTP synthesis.</text>
</comment>
<keyword evidence="5 8" id="KW-0418">Kinase</keyword>
<evidence type="ECO:0000256" key="8">
    <source>
        <dbReference type="HAMAP-Rule" id="MF_00165"/>
    </source>
</evidence>
<evidence type="ECO:0000256" key="4">
    <source>
        <dbReference type="ARBA" id="ARBA00022741"/>
    </source>
</evidence>
<dbReference type="GO" id="GO:0005524">
    <property type="term" value="F:ATP binding"/>
    <property type="evidence" value="ECO:0007669"/>
    <property type="project" value="UniProtKB-UniRule"/>
</dbReference>
<dbReference type="PANTHER" id="PTHR10344:SF4">
    <property type="entry name" value="UMP-CMP KINASE 2, MITOCHONDRIAL"/>
    <property type="match status" value="1"/>
</dbReference>
<dbReference type="InterPro" id="IPR027417">
    <property type="entry name" value="P-loop_NTPase"/>
</dbReference>
<keyword evidence="3 8" id="KW-0545">Nucleotide biosynthesis</keyword>
<dbReference type="GO" id="GO:0004798">
    <property type="term" value="F:dTMP kinase activity"/>
    <property type="evidence" value="ECO:0007669"/>
    <property type="project" value="UniProtKB-UniRule"/>
</dbReference>
<evidence type="ECO:0000256" key="6">
    <source>
        <dbReference type="ARBA" id="ARBA00022840"/>
    </source>
</evidence>
<dbReference type="Proteomes" id="UP000178859">
    <property type="component" value="Unassembled WGS sequence"/>
</dbReference>
<dbReference type="GO" id="GO:0005737">
    <property type="term" value="C:cytoplasm"/>
    <property type="evidence" value="ECO:0007669"/>
    <property type="project" value="TreeGrafter"/>
</dbReference>
<proteinExistence type="inferred from homology"/>
<dbReference type="HAMAP" id="MF_00165">
    <property type="entry name" value="Thymidylate_kinase"/>
    <property type="match status" value="1"/>
</dbReference>
<evidence type="ECO:0000256" key="7">
    <source>
        <dbReference type="ARBA" id="ARBA00048743"/>
    </source>
</evidence>
<organism evidence="10 11">
    <name type="scientific">Candidatus Daviesbacteria bacterium RIFCSPLOWO2_02_FULL_36_7</name>
    <dbReference type="NCBI Taxonomy" id="1797792"/>
    <lineage>
        <taxon>Bacteria</taxon>
        <taxon>Candidatus Daviesiibacteriota</taxon>
    </lineage>
</organism>
<keyword evidence="6 8" id="KW-0067">ATP-binding</keyword>
<dbReference type="AlphaFoldDB" id="A0A1F5MGD2"/>
<evidence type="ECO:0000256" key="5">
    <source>
        <dbReference type="ARBA" id="ARBA00022777"/>
    </source>
</evidence>
<dbReference type="EMBL" id="MFDT01000063">
    <property type="protein sequence ID" value="OGE64431.1"/>
    <property type="molecule type" value="Genomic_DNA"/>
</dbReference>
<evidence type="ECO:0000256" key="1">
    <source>
        <dbReference type="ARBA" id="ARBA00009776"/>
    </source>
</evidence>
<evidence type="ECO:0000256" key="3">
    <source>
        <dbReference type="ARBA" id="ARBA00022727"/>
    </source>
</evidence>
<dbReference type="PANTHER" id="PTHR10344">
    <property type="entry name" value="THYMIDYLATE KINASE"/>
    <property type="match status" value="1"/>
</dbReference>
<dbReference type="NCBIfam" id="TIGR00041">
    <property type="entry name" value="DTMP_kinase"/>
    <property type="match status" value="1"/>
</dbReference>
<comment type="catalytic activity">
    <reaction evidence="7 8">
        <text>dTMP + ATP = dTDP + ADP</text>
        <dbReference type="Rhea" id="RHEA:13517"/>
        <dbReference type="ChEBI" id="CHEBI:30616"/>
        <dbReference type="ChEBI" id="CHEBI:58369"/>
        <dbReference type="ChEBI" id="CHEBI:63528"/>
        <dbReference type="ChEBI" id="CHEBI:456216"/>
        <dbReference type="EC" id="2.7.4.9"/>
    </reaction>
</comment>
<protein>
    <recommendedName>
        <fullName evidence="8">Thymidylate kinase</fullName>
        <ecNumber evidence="8">2.7.4.9</ecNumber>
    </recommendedName>
    <alternativeName>
        <fullName evidence="8">dTMP kinase</fullName>
    </alternativeName>
</protein>
<comment type="caution">
    <text evidence="10">The sequence shown here is derived from an EMBL/GenBank/DDBJ whole genome shotgun (WGS) entry which is preliminary data.</text>
</comment>
<dbReference type="GO" id="GO:0006235">
    <property type="term" value="P:dTTP biosynthetic process"/>
    <property type="evidence" value="ECO:0007669"/>
    <property type="project" value="UniProtKB-UniRule"/>
</dbReference>
<evidence type="ECO:0000313" key="10">
    <source>
        <dbReference type="EMBL" id="OGE64431.1"/>
    </source>
</evidence>
<keyword evidence="4 8" id="KW-0547">Nucleotide-binding</keyword>
<accession>A0A1F5MGD2</accession>
<dbReference type="InterPro" id="IPR039430">
    <property type="entry name" value="Thymidylate_kin-like_dom"/>
</dbReference>
<dbReference type="CDD" id="cd01672">
    <property type="entry name" value="TMPK"/>
    <property type="match status" value="1"/>
</dbReference>
<dbReference type="EC" id="2.7.4.9" evidence="8"/>
<dbReference type="GO" id="GO:0006227">
    <property type="term" value="P:dUDP biosynthetic process"/>
    <property type="evidence" value="ECO:0007669"/>
    <property type="project" value="TreeGrafter"/>
</dbReference>
<comment type="similarity">
    <text evidence="1 8">Belongs to the thymidylate kinase family.</text>
</comment>
<dbReference type="SUPFAM" id="SSF52540">
    <property type="entry name" value="P-loop containing nucleoside triphosphate hydrolases"/>
    <property type="match status" value="1"/>
</dbReference>
<evidence type="ECO:0000256" key="2">
    <source>
        <dbReference type="ARBA" id="ARBA00022679"/>
    </source>
</evidence>
<name>A0A1F5MGD2_9BACT</name>
<keyword evidence="2 8" id="KW-0808">Transferase</keyword>
<dbReference type="InterPro" id="IPR018094">
    <property type="entry name" value="Thymidylate_kinase"/>
</dbReference>
<feature type="domain" description="Thymidylate kinase-like" evidence="9">
    <location>
        <begin position="9"/>
        <end position="190"/>
    </location>
</feature>
<dbReference type="Pfam" id="PF02223">
    <property type="entry name" value="Thymidylate_kin"/>
    <property type="match status" value="1"/>
</dbReference>
<feature type="binding site" evidence="8">
    <location>
        <begin position="11"/>
        <end position="18"/>
    </location>
    <ligand>
        <name>ATP</name>
        <dbReference type="ChEBI" id="CHEBI:30616"/>
    </ligand>
</feature>
<evidence type="ECO:0000313" key="11">
    <source>
        <dbReference type="Proteomes" id="UP000178859"/>
    </source>
</evidence>